<feature type="transmembrane region" description="Helical" evidence="1">
    <location>
        <begin position="158"/>
        <end position="183"/>
    </location>
</feature>
<dbReference type="GO" id="GO:0009103">
    <property type="term" value="P:lipopolysaccharide biosynthetic process"/>
    <property type="evidence" value="ECO:0007669"/>
    <property type="project" value="TreeGrafter"/>
</dbReference>
<feature type="transmembrane region" description="Helical" evidence="1">
    <location>
        <begin position="12"/>
        <end position="28"/>
    </location>
</feature>
<feature type="transmembrane region" description="Helical" evidence="1">
    <location>
        <begin position="262"/>
        <end position="285"/>
    </location>
</feature>
<keyword evidence="4" id="KW-1185">Reference proteome</keyword>
<protein>
    <submittedName>
        <fullName evidence="3">Acyltransferase</fullName>
    </submittedName>
</protein>
<dbReference type="AlphaFoldDB" id="A0A8S8X9Y5"/>
<gene>
    <name evidence="3" type="ORF">TMPK1_03720</name>
</gene>
<feature type="transmembrane region" description="Helical" evidence="1">
    <location>
        <begin position="86"/>
        <end position="103"/>
    </location>
</feature>
<keyword evidence="1" id="KW-0472">Membrane</keyword>
<evidence type="ECO:0000256" key="1">
    <source>
        <dbReference type="SAM" id="Phobius"/>
    </source>
</evidence>
<keyword evidence="3" id="KW-0808">Transferase</keyword>
<dbReference type="PANTHER" id="PTHR23028:SF53">
    <property type="entry name" value="ACYL_TRANSF_3 DOMAIN-CONTAINING PROTEIN"/>
    <property type="match status" value="1"/>
</dbReference>
<keyword evidence="3" id="KW-0012">Acyltransferase</keyword>
<keyword evidence="1" id="KW-0812">Transmembrane</keyword>
<feature type="transmembrane region" description="Helical" evidence="1">
    <location>
        <begin position="132"/>
        <end position="151"/>
    </location>
</feature>
<comment type="caution">
    <text evidence="3">The sequence shown here is derived from an EMBL/GenBank/DDBJ whole genome shotgun (WGS) entry which is preliminary data.</text>
</comment>
<accession>A0A8S8X9Y5</accession>
<feature type="domain" description="Acyltransferase 3" evidence="2">
    <location>
        <begin position="9"/>
        <end position="313"/>
    </location>
</feature>
<evidence type="ECO:0000313" key="3">
    <source>
        <dbReference type="EMBL" id="GIL38135.1"/>
    </source>
</evidence>
<feature type="transmembrane region" description="Helical" evidence="1">
    <location>
        <begin position="238"/>
        <end position="255"/>
    </location>
</feature>
<dbReference type="Pfam" id="PF01757">
    <property type="entry name" value="Acyl_transf_3"/>
    <property type="match status" value="1"/>
</dbReference>
<dbReference type="PANTHER" id="PTHR23028">
    <property type="entry name" value="ACETYLTRANSFERASE"/>
    <property type="match status" value="1"/>
</dbReference>
<dbReference type="RefSeq" id="WP_420241090.1">
    <property type="nucleotide sequence ID" value="NZ_BOPV01000001.1"/>
</dbReference>
<dbReference type="InterPro" id="IPR002656">
    <property type="entry name" value="Acyl_transf_3_dom"/>
</dbReference>
<feature type="transmembrane region" description="Helical" evidence="1">
    <location>
        <begin position="297"/>
        <end position="317"/>
    </location>
</feature>
<organism evidence="3 4">
    <name type="scientific">Roseiterribacter gracilis</name>
    <dbReference type="NCBI Taxonomy" id="2812848"/>
    <lineage>
        <taxon>Bacteria</taxon>
        <taxon>Pseudomonadati</taxon>
        <taxon>Pseudomonadota</taxon>
        <taxon>Alphaproteobacteria</taxon>
        <taxon>Rhodospirillales</taxon>
        <taxon>Roseiterribacteraceae</taxon>
        <taxon>Roseiterribacter</taxon>
    </lineage>
</organism>
<proteinExistence type="predicted"/>
<evidence type="ECO:0000259" key="2">
    <source>
        <dbReference type="Pfam" id="PF01757"/>
    </source>
</evidence>
<dbReference type="InterPro" id="IPR050879">
    <property type="entry name" value="Acyltransferase_3"/>
</dbReference>
<keyword evidence="1" id="KW-1133">Transmembrane helix</keyword>
<evidence type="ECO:0000313" key="4">
    <source>
        <dbReference type="Proteomes" id="UP000681075"/>
    </source>
</evidence>
<sequence length="348" mass="39085">MSEKKRFLELDVFRGIAALWVAMFHFTLRFDQAFLDQPIPLKPFLDGTYGVQLFFMISGFVILMTLQRSRSAVDFAVHRFARLYPAYWLSLALACLLITLAPLPNQVLTPVQVAANATMVQRFLFIGDIDGVYWSLAVELAFYALMIGVFLCRAVHRILFVCCAWLVVVALWRASAAMGVYLPGRVGELLIVQYAQFFVCGIVFFDAWSRDDWKPIHTLLLVASVLTQASIVGVWKTIPMLLFCAMFALAITGRMTAIRKPFLIWLGVISYPFYLTHQMIGYRVIRLGDDLGMSRFLFVPVAIVASLAVAALINKAVEKPALRAIRGWYDRGGVNPKRELAVGKAAKV</sequence>
<dbReference type="EMBL" id="BOPV01000001">
    <property type="protein sequence ID" value="GIL38135.1"/>
    <property type="molecule type" value="Genomic_DNA"/>
</dbReference>
<dbReference type="GO" id="GO:0016747">
    <property type="term" value="F:acyltransferase activity, transferring groups other than amino-acyl groups"/>
    <property type="evidence" value="ECO:0007669"/>
    <property type="project" value="InterPro"/>
</dbReference>
<dbReference type="GO" id="GO:0016020">
    <property type="term" value="C:membrane"/>
    <property type="evidence" value="ECO:0007669"/>
    <property type="project" value="TreeGrafter"/>
</dbReference>
<feature type="transmembrane region" description="Helical" evidence="1">
    <location>
        <begin position="48"/>
        <end position="66"/>
    </location>
</feature>
<name>A0A8S8X9Y5_9PROT</name>
<dbReference type="Proteomes" id="UP000681075">
    <property type="component" value="Unassembled WGS sequence"/>
</dbReference>
<reference evidence="3" key="1">
    <citation type="submission" date="2021-02" db="EMBL/GenBank/DDBJ databases">
        <title>Genome sequence of Rhodospirillales sp. strain TMPK1 isolated from soil.</title>
        <authorList>
            <person name="Nakai R."/>
            <person name="Kusada H."/>
            <person name="Tamaki H."/>
        </authorList>
    </citation>
    <scope>NUCLEOTIDE SEQUENCE</scope>
    <source>
        <strain evidence="3">TMPK1</strain>
    </source>
</reference>